<reference evidence="1 2" key="1">
    <citation type="submission" date="2016-02" db="EMBL/GenBank/DDBJ databases">
        <title>Comparison of Clostridium stercorarium subspecies using comparative genomics and transcriptomics.</title>
        <authorList>
            <person name="Schellenberg J."/>
            <person name="Thallinger G."/>
            <person name="Levin D.B."/>
            <person name="Zhang X."/>
            <person name="Alvare G."/>
            <person name="Fristensky B."/>
            <person name="Sparling R."/>
        </authorList>
    </citation>
    <scope>NUCLEOTIDE SEQUENCE [LARGE SCALE GENOMIC DNA]</scope>
    <source>
        <strain evidence="1 2">DSM 9219</strain>
    </source>
</reference>
<gene>
    <name evidence="1" type="ORF">CSTERLE_09895</name>
</gene>
<accession>A0A1B1YM64</accession>
<organism evidence="1 2">
    <name type="scientific">Thermoclostridium stercorarium subsp. leptospartum DSM 9219</name>
    <dbReference type="NCBI Taxonomy" id="1346611"/>
    <lineage>
        <taxon>Bacteria</taxon>
        <taxon>Bacillati</taxon>
        <taxon>Bacillota</taxon>
        <taxon>Clostridia</taxon>
        <taxon>Eubacteriales</taxon>
        <taxon>Oscillospiraceae</taxon>
        <taxon>Thermoclostridium</taxon>
    </lineage>
</organism>
<dbReference type="EMBL" id="CP014673">
    <property type="protein sequence ID" value="ANX01855.1"/>
    <property type="molecule type" value="Genomic_DNA"/>
</dbReference>
<dbReference type="AlphaFoldDB" id="A0A1B1YM64"/>
<sequence>MAKKYYEKETPVAVITEHGEFRYYKEAKILQVSRPKWKTMDDEIRMGKTVSLNITGLKGNAELKEFFNMLAEELG</sequence>
<evidence type="ECO:0000313" key="1">
    <source>
        <dbReference type="EMBL" id="ANX01855.1"/>
    </source>
</evidence>
<proteinExistence type="predicted"/>
<evidence type="ECO:0000313" key="2">
    <source>
        <dbReference type="Proteomes" id="UP000092931"/>
    </source>
</evidence>
<dbReference type="Proteomes" id="UP000092931">
    <property type="component" value="Chromosome"/>
</dbReference>
<protein>
    <submittedName>
        <fullName evidence="1">Uncharacterized protein</fullName>
    </submittedName>
</protein>
<name>A0A1B1YM64_THEST</name>
<dbReference type="RefSeq" id="WP_065820997.1">
    <property type="nucleotide sequence ID" value="NZ_CP014673.1"/>
</dbReference>